<evidence type="ECO:0000256" key="1">
    <source>
        <dbReference type="ARBA" id="ARBA00023015"/>
    </source>
</evidence>
<keyword evidence="2" id="KW-0238">DNA-binding</keyword>
<dbReference type="Pfam" id="PF07702">
    <property type="entry name" value="UTRA"/>
    <property type="match status" value="1"/>
</dbReference>
<gene>
    <name evidence="5" type="ORF">D3226_07325</name>
</gene>
<dbReference type="EMBL" id="QYAD01000002">
    <property type="protein sequence ID" value="MBL3689771.1"/>
    <property type="molecule type" value="Genomic_DNA"/>
</dbReference>
<dbReference type="Gene3D" id="1.10.10.10">
    <property type="entry name" value="Winged helix-like DNA-binding domain superfamily/Winged helix DNA-binding domain"/>
    <property type="match status" value="1"/>
</dbReference>
<dbReference type="SMART" id="SM00345">
    <property type="entry name" value="HTH_GNTR"/>
    <property type="match status" value="1"/>
</dbReference>
<dbReference type="InterPro" id="IPR000524">
    <property type="entry name" value="Tscrpt_reg_HTH_GntR"/>
</dbReference>
<dbReference type="PANTHER" id="PTHR44846:SF1">
    <property type="entry name" value="MANNOSYL-D-GLYCERATE TRANSPORT_METABOLISM SYSTEM REPRESSOR MNGR-RELATED"/>
    <property type="match status" value="1"/>
</dbReference>
<name>A0ABS1SNN6_9MICO</name>
<evidence type="ECO:0000256" key="2">
    <source>
        <dbReference type="ARBA" id="ARBA00023125"/>
    </source>
</evidence>
<evidence type="ECO:0000259" key="4">
    <source>
        <dbReference type="PROSITE" id="PS50949"/>
    </source>
</evidence>
<keyword evidence="6" id="KW-1185">Reference proteome</keyword>
<feature type="domain" description="HTH gntR-type" evidence="4">
    <location>
        <begin position="8"/>
        <end position="78"/>
    </location>
</feature>
<dbReference type="InterPro" id="IPR011663">
    <property type="entry name" value="UTRA"/>
</dbReference>
<protein>
    <submittedName>
        <fullName evidence="5">GntR family transcriptional regulator</fullName>
    </submittedName>
</protein>
<dbReference type="Proteomes" id="UP001646141">
    <property type="component" value="Unassembled WGS sequence"/>
</dbReference>
<dbReference type="PRINTS" id="PR00035">
    <property type="entry name" value="HTHGNTR"/>
</dbReference>
<dbReference type="SMART" id="SM00866">
    <property type="entry name" value="UTRA"/>
    <property type="match status" value="1"/>
</dbReference>
<organism evidence="5 6">
    <name type="scientific">Leucobacter chromiireducens subsp. chromiireducens</name>
    <dbReference type="NCBI Taxonomy" id="660067"/>
    <lineage>
        <taxon>Bacteria</taxon>
        <taxon>Bacillati</taxon>
        <taxon>Actinomycetota</taxon>
        <taxon>Actinomycetes</taxon>
        <taxon>Micrococcales</taxon>
        <taxon>Microbacteriaceae</taxon>
        <taxon>Leucobacter</taxon>
    </lineage>
</organism>
<sequence>MVQNIEPLEAEMEIRDRLSHMVERLRLQGESKLPSERELAEQLGVSRGLVRKELASLVSAGQIEQRVGRGGGSYIREVGVNAYVTSGAGRAPFTVSRSLNAVVGVPTFLVDQGYQPSTRILRAEERDAVESERTQLALEPGARVVTIRRLRSANEVPLSLEDMTLPAHIFPDILSRDLSSIYELMAGEYGTPVVTAQERIGIGEATPSAAYLLRVSPGTPLFDIERVALDAAGRPIELSRDLFRSDITRLTVTSH</sequence>
<dbReference type="InterPro" id="IPR028978">
    <property type="entry name" value="Chorismate_lyase_/UTRA_dom_sf"/>
</dbReference>
<dbReference type="SUPFAM" id="SSF46785">
    <property type="entry name" value="Winged helix' DNA-binding domain"/>
    <property type="match status" value="1"/>
</dbReference>
<dbReference type="PANTHER" id="PTHR44846">
    <property type="entry name" value="MANNOSYL-D-GLYCERATE TRANSPORT/METABOLISM SYSTEM REPRESSOR MNGR-RELATED"/>
    <property type="match status" value="1"/>
</dbReference>
<proteinExistence type="predicted"/>
<dbReference type="InterPro" id="IPR036390">
    <property type="entry name" value="WH_DNA-bd_sf"/>
</dbReference>
<comment type="caution">
    <text evidence="5">The sequence shown here is derived from an EMBL/GenBank/DDBJ whole genome shotgun (WGS) entry which is preliminary data.</text>
</comment>
<keyword evidence="1" id="KW-0805">Transcription regulation</keyword>
<dbReference type="PROSITE" id="PS50949">
    <property type="entry name" value="HTH_GNTR"/>
    <property type="match status" value="1"/>
</dbReference>
<reference evidence="5 6" key="1">
    <citation type="submission" date="2018-09" db="EMBL/GenBank/DDBJ databases">
        <title>Comparative genomics of Leucobacter spp.</title>
        <authorList>
            <person name="Reis A.C."/>
            <person name="Kolvenbach B.A."/>
            <person name="Corvini P.F.X."/>
            <person name="Nunes O.C."/>
        </authorList>
    </citation>
    <scope>NUCLEOTIDE SEQUENCE [LARGE SCALE GENOMIC DNA]</scope>
    <source>
        <strain evidence="5 6">L-1</strain>
    </source>
</reference>
<evidence type="ECO:0000256" key="3">
    <source>
        <dbReference type="ARBA" id="ARBA00023163"/>
    </source>
</evidence>
<keyword evidence="3" id="KW-0804">Transcription</keyword>
<dbReference type="InterPro" id="IPR036388">
    <property type="entry name" value="WH-like_DNA-bd_sf"/>
</dbReference>
<dbReference type="InterPro" id="IPR050679">
    <property type="entry name" value="Bact_HTH_transcr_reg"/>
</dbReference>
<evidence type="ECO:0000313" key="6">
    <source>
        <dbReference type="Proteomes" id="UP001646141"/>
    </source>
</evidence>
<dbReference type="Pfam" id="PF00392">
    <property type="entry name" value="GntR"/>
    <property type="match status" value="1"/>
</dbReference>
<dbReference type="SUPFAM" id="SSF64288">
    <property type="entry name" value="Chorismate lyase-like"/>
    <property type="match status" value="1"/>
</dbReference>
<accession>A0ABS1SNN6</accession>
<evidence type="ECO:0000313" key="5">
    <source>
        <dbReference type="EMBL" id="MBL3689771.1"/>
    </source>
</evidence>
<dbReference type="Gene3D" id="3.40.1410.10">
    <property type="entry name" value="Chorismate lyase-like"/>
    <property type="match status" value="1"/>
</dbReference>
<dbReference type="CDD" id="cd07377">
    <property type="entry name" value="WHTH_GntR"/>
    <property type="match status" value="1"/>
</dbReference>